<dbReference type="PANTHER" id="PTHR45740">
    <property type="entry name" value="POLY [ADP-RIBOSE] POLYMERASE"/>
    <property type="match status" value="1"/>
</dbReference>
<sequence>MQEFHETAKTRVEELQEKNKNKTIPTFSWEKIRGSGATAAENQKVDDQVLTFIQLCHHWFPKITKIEKVPILFWKRNGEAAKSRVFGDYIDKMFYGTSNNALKNIIKEGFRMPDPSPPPSKRGMYGQGSYFATDSSKSAQKFYTQGSQKLLLCQVILGRSKEVHEPDYSLNKKKVRSNKFDSVYAPLGSAMKNDESVIFDPDQALPQYIIHFSDTVTPPSPSTLNIEHTFTVKNMDQTDQDEDKFDATKKKFKSQGIPDILAYHGKI</sequence>
<name>A0A6S7KB25_PARCT</name>
<dbReference type="InterPro" id="IPR012317">
    <property type="entry name" value="Poly(ADP-ribose)pol_cat_dom"/>
</dbReference>
<dbReference type="AlphaFoldDB" id="A0A6S7KB25"/>
<dbReference type="GO" id="GO:0005634">
    <property type="term" value="C:nucleus"/>
    <property type="evidence" value="ECO:0007669"/>
    <property type="project" value="TreeGrafter"/>
</dbReference>
<dbReference type="OrthoDB" id="425894at2759"/>
<dbReference type="EMBL" id="CACRXK020027445">
    <property type="protein sequence ID" value="CAB4040908.1"/>
    <property type="molecule type" value="Genomic_DNA"/>
</dbReference>
<dbReference type="GO" id="GO:1990404">
    <property type="term" value="F:NAD+-protein mono-ADP-ribosyltransferase activity"/>
    <property type="evidence" value="ECO:0007669"/>
    <property type="project" value="TreeGrafter"/>
</dbReference>
<evidence type="ECO:0000313" key="2">
    <source>
        <dbReference type="Proteomes" id="UP001152795"/>
    </source>
</evidence>
<dbReference type="Proteomes" id="UP001152795">
    <property type="component" value="Unassembled WGS sequence"/>
</dbReference>
<proteinExistence type="predicted"/>
<dbReference type="PANTHER" id="PTHR45740:SF2">
    <property type="entry name" value="POLY [ADP-RIBOSE] POLYMERASE"/>
    <property type="match status" value="1"/>
</dbReference>
<protein>
    <submittedName>
        <fullName evidence="1">NFX1-type zinc finger-containing 1-like</fullName>
    </submittedName>
</protein>
<keyword evidence="2" id="KW-1185">Reference proteome</keyword>
<reference evidence="1" key="1">
    <citation type="submission" date="2020-04" db="EMBL/GenBank/DDBJ databases">
        <authorList>
            <person name="Alioto T."/>
            <person name="Alioto T."/>
            <person name="Gomez Garrido J."/>
        </authorList>
    </citation>
    <scope>NUCLEOTIDE SEQUENCE</scope>
    <source>
        <strain evidence="1">A484AB</strain>
    </source>
</reference>
<organism evidence="1 2">
    <name type="scientific">Paramuricea clavata</name>
    <name type="common">Red gorgonian</name>
    <name type="synonym">Violescent sea-whip</name>
    <dbReference type="NCBI Taxonomy" id="317549"/>
    <lineage>
        <taxon>Eukaryota</taxon>
        <taxon>Metazoa</taxon>
        <taxon>Cnidaria</taxon>
        <taxon>Anthozoa</taxon>
        <taxon>Octocorallia</taxon>
        <taxon>Malacalcyonacea</taxon>
        <taxon>Plexauridae</taxon>
        <taxon>Paramuricea</taxon>
    </lineage>
</organism>
<dbReference type="Pfam" id="PF00644">
    <property type="entry name" value="PARP"/>
    <property type="match status" value="1"/>
</dbReference>
<dbReference type="SUPFAM" id="SSF56399">
    <property type="entry name" value="ADP-ribosylation"/>
    <property type="match status" value="1"/>
</dbReference>
<accession>A0A6S7KB25</accession>
<gene>
    <name evidence="1" type="ORF">PACLA_8A048998</name>
</gene>
<dbReference type="Gene3D" id="3.90.228.10">
    <property type="match status" value="1"/>
</dbReference>
<comment type="caution">
    <text evidence="1">The sequence shown here is derived from an EMBL/GenBank/DDBJ whole genome shotgun (WGS) entry which is preliminary data.</text>
</comment>
<dbReference type="InterPro" id="IPR051712">
    <property type="entry name" value="ARTD-AVP"/>
</dbReference>
<dbReference type="PROSITE" id="PS51059">
    <property type="entry name" value="PARP_CATALYTIC"/>
    <property type="match status" value="1"/>
</dbReference>
<dbReference type="GO" id="GO:0003950">
    <property type="term" value="F:NAD+ poly-ADP-ribosyltransferase activity"/>
    <property type="evidence" value="ECO:0007669"/>
    <property type="project" value="UniProtKB-UniRule"/>
</dbReference>
<evidence type="ECO:0000313" key="1">
    <source>
        <dbReference type="EMBL" id="CAB4040908.1"/>
    </source>
</evidence>